<name>A0A843T7R3_COLES</name>
<evidence type="ECO:0000313" key="1">
    <source>
        <dbReference type="EMBL" id="MQL68362.1"/>
    </source>
</evidence>
<accession>A0A843T7R3</accession>
<reference evidence="1" key="1">
    <citation type="submission" date="2017-07" db="EMBL/GenBank/DDBJ databases">
        <title>Taro Niue Genome Assembly and Annotation.</title>
        <authorList>
            <person name="Atibalentja N."/>
            <person name="Keating K."/>
            <person name="Fields C.J."/>
        </authorList>
    </citation>
    <scope>NUCLEOTIDE SEQUENCE</scope>
    <source>
        <strain evidence="1">Niue_2</strain>
        <tissue evidence="1">Leaf</tissue>
    </source>
</reference>
<sequence length="302" mass="34239">MATAIINVHILSRQVHAVNGHLYGRQQVNDHPWPPTPTQLQQVEEAWDSWEEGWSKESLCKTFTSDLQRPAYETPLVHHQRTCWGRVEELLVAGELWIDHKKLIFFLFSSASACTNHPLGVDQRRVRDPRRVSSIKAARHESSQLSHSTVMARNQWQAMQEIVAGLTQALQNVVQAGNQAAAARNGAGDLHRNFRSLNPPRFSRSPDPDEAENWQEEIERIFQVMQFSRLNWWDFVCPCGRVVCFASRALRALPDGGLMTIVCLLPLLSVGYSGWWCFHMAFGAVSHTVVTIVAKVPPLELF</sequence>
<proteinExistence type="predicted"/>
<dbReference type="EMBL" id="NMUH01000012">
    <property type="protein sequence ID" value="MQL68362.1"/>
    <property type="molecule type" value="Genomic_DNA"/>
</dbReference>
<organism evidence="1 2">
    <name type="scientific">Colocasia esculenta</name>
    <name type="common">Wild taro</name>
    <name type="synonym">Arum esculentum</name>
    <dbReference type="NCBI Taxonomy" id="4460"/>
    <lineage>
        <taxon>Eukaryota</taxon>
        <taxon>Viridiplantae</taxon>
        <taxon>Streptophyta</taxon>
        <taxon>Embryophyta</taxon>
        <taxon>Tracheophyta</taxon>
        <taxon>Spermatophyta</taxon>
        <taxon>Magnoliopsida</taxon>
        <taxon>Liliopsida</taxon>
        <taxon>Araceae</taxon>
        <taxon>Aroideae</taxon>
        <taxon>Colocasieae</taxon>
        <taxon>Colocasia</taxon>
    </lineage>
</organism>
<gene>
    <name evidence="1" type="ORF">Taro_000640</name>
</gene>
<dbReference type="Proteomes" id="UP000652761">
    <property type="component" value="Unassembled WGS sequence"/>
</dbReference>
<evidence type="ECO:0000313" key="2">
    <source>
        <dbReference type="Proteomes" id="UP000652761"/>
    </source>
</evidence>
<protein>
    <submittedName>
        <fullName evidence="1">Uncharacterized protein</fullName>
    </submittedName>
</protein>
<keyword evidence="2" id="KW-1185">Reference proteome</keyword>
<dbReference type="OrthoDB" id="1936908at2759"/>
<dbReference type="AlphaFoldDB" id="A0A843T7R3"/>
<comment type="caution">
    <text evidence="1">The sequence shown here is derived from an EMBL/GenBank/DDBJ whole genome shotgun (WGS) entry which is preliminary data.</text>
</comment>